<sequence length="185" mass="20373">MRASFRLSLSVLAMVMCHVPQPSAAAEPKIDIIYGNLLNYKIDLRDPAITLCWEEIFSPGKLKACRTVVPSDTYGQALTCPLMNVGDMAESFMTIWRNVLKLKGDFSQIPEWPAITGFAALPRILATNGEGTLHASLIQCQVDGQLTDIYALIIDKDEVNLSDAKAEKGLYPEAVFKVTLQKPSK</sequence>
<dbReference type="Proteomes" id="UP000320948">
    <property type="component" value="Unassembled WGS sequence"/>
</dbReference>
<feature type="signal peptide" evidence="1">
    <location>
        <begin position="1"/>
        <end position="24"/>
    </location>
</feature>
<dbReference type="EMBL" id="VAFM01000002">
    <property type="protein sequence ID" value="TKW60665.1"/>
    <property type="molecule type" value="Genomic_DNA"/>
</dbReference>
<evidence type="ECO:0000256" key="1">
    <source>
        <dbReference type="SAM" id="SignalP"/>
    </source>
</evidence>
<organism evidence="2 3">
    <name type="scientific">Blastochloris viridis</name>
    <name type="common">Rhodopseudomonas viridis</name>
    <dbReference type="NCBI Taxonomy" id="1079"/>
    <lineage>
        <taxon>Bacteria</taxon>
        <taxon>Pseudomonadati</taxon>
        <taxon>Pseudomonadota</taxon>
        <taxon>Alphaproteobacteria</taxon>
        <taxon>Hyphomicrobiales</taxon>
        <taxon>Blastochloridaceae</taxon>
        <taxon>Blastochloris</taxon>
    </lineage>
</organism>
<comment type="caution">
    <text evidence="2">The sequence shown here is derived from an EMBL/GenBank/DDBJ whole genome shotgun (WGS) entry which is preliminary data.</text>
</comment>
<name>A0A6N4QZC1_BLAVI</name>
<evidence type="ECO:0000313" key="2">
    <source>
        <dbReference type="EMBL" id="TKW60665.1"/>
    </source>
</evidence>
<protein>
    <recommendedName>
        <fullName evidence="4">DUF3617 family protein</fullName>
    </recommendedName>
</protein>
<gene>
    <name evidence="2" type="ORF">DI628_07130</name>
</gene>
<keyword evidence="1" id="KW-0732">Signal</keyword>
<dbReference type="AlphaFoldDB" id="A0A6N4QZC1"/>
<reference evidence="2 3" key="1">
    <citation type="journal article" date="2017" name="Nat. Commun.">
        <title>In situ click chemistry generation of cyclooxygenase-2 inhibitors.</title>
        <authorList>
            <person name="Bhardwaj A."/>
            <person name="Kaur J."/>
            <person name="Wuest M."/>
            <person name="Wuest F."/>
        </authorList>
    </citation>
    <scope>NUCLEOTIDE SEQUENCE [LARGE SCALE GENOMIC DNA]</scope>
    <source>
        <strain evidence="2">S2_018_000_R2_106</strain>
    </source>
</reference>
<proteinExistence type="predicted"/>
<feature type="chain" id="PRO_5027003243" description="DUF3617 family protein" evidence="1">
    <location>
        <begin position="25"/>
        <end position="185"/>
    </location>
</feature>
<accession>A0A6N4QZC1</accession>
<evidence type="ECO:0008006" key="4">
    <source>
        <dbReference type="Google" id="ProtNLM"/>
    </source>
</evidence>
<evidence type="ECO:0000313" key="3">
    <source>
        <dbReference type="Proteomes" id="UP000320948"/>
    </source>
</evidence>